<keyword evidence="3" id="KW-0862">Zinc</keyword>
<dbReference type="PANTHER" id="PTHR33337">
    <property type="entry name" value="GFA DOMAIN-CONTAINING PROTEIN"/>
    <property type="match status" value="1"/>
</dbReference>
<evidence type="ECO:0000259" key="5">
    <source>
        <dbReference type="PROSITE" id="PS51891"/>
    </source>
</evidence>
<evidence type="ECO:0000313" key="7">
    <source>
        <dbReference type="Proteomes" id="UP001520878"/>
    </source>
</evidence>
<keyword evidence="4" id="KW-0456">Lyase</keyword>
<gene>
    <name evidence="6" type="ORF">LJ739_13035</name>
</gene>
<protein>
    <submittedName>
        <fullName evidence="6">GFA family protein</fullName>
    </submittedName>
</protein>
<dbReference type="PROSITE" id="PS51891">
    <property type="entry name" value="CENP_V_GFA"/>
    <property type="match status" value="1"/>
</dbReference>
<dbReference type="Gene3D" id="3.90.1590.10">
    <property type="entry name" value="glutathione-dependent formaldehyde- activating enzyme (gfa)"/>
    <property type="match status" value="1"/>
</dbReference>
<dbReference type="InterPro" id="IPR006913">
    <property type="entry name" value="CENP-V/GFA"/>
</dbReference>
<organism evidence="6 7">
    <name type="scientific">Fluctibacter halophilus</name>
    <dbReference type="NCBI Taxonomy" id="226011"/>
    <lineage>
        <taxon>Bacteria</taxon>
        <taxon>Pseudomonadati</taxon>
        <taxon>Pseudomonadota</taxon>
        <taxon>Gammaproteobacteria</taxon>
        <taxon>Alteromonadales</taxon>
        <taxon>Alteromonadaceae</taxon>
        <taxon>Fluctibacter</taxon>
    </lineage>
</organism>
<evidence type="ECO:0000256" key="3">
    <source>
        <dbReference type="ARBA" id="ARBA00022833"/>
    </source>
</evidence>
<keyword evidence="2" id="KW-0479">Metal-binding</keyword>
<evidence type="ECO:0000256" key="4">
    <source>
        <dbReference type="ARBA" id="ARBA00023239"/>
    </source>
</evidence>
<evidence type="ECO:0000256" key="1">
    <source>
        <dbReference type="ARBA" id="ARBA00005495"/>
    </source>
</evidence>
<dbReference type="SUPFAM" id="SSF51316">
    <property type="entry name" value="Mss4-like"/>
    <property type="match status" value="1"/>
</dbReference>
<dbReference type="InterPro" id="IPR011057">
    <property type="entry name" value="Mss4-like_sf"/>
</dbReference>
<evidence type="ECO:0000313" key="6">
    <source>
        <dbReference type="EMBL" id="MCC2617171.1"/>
    </source>
</evidence>
<name>A0ABS8GAH4_9ALTE</name>
<dbReference type="RefSeq" id="WP_229161120.1">
    <property type="nucleotide sequence ID" value="NZ_JAJEWP010000003.1"/>
</dbReference>
<sequence>MKVLQGKGHCLCKAVTVTADSVKASVGACHCSMCRTWGGGPLLALECGSDVHFTGQDNIGRFASSDWAERGFCRRCGTHLFYHLREQDAYILPAGLLDLSAELMLDHEIFVDEQPPYYCFANDTRKMTGAEVFAAYAPPDQEKE</sequence>
<dbReference type="EMBL" id="JAJEWP010000003">
    <property type="protein sequence ID" value="MCC2617171.1"/>
    <property type="molecule type" value="Genomic_DNA"/>
</dbReference>
<comment type="caution">
    <text evidence="6">The sequence shown here is derived from an EMBL/GenBank/DDBJ whole genome shotgun (WGS) entry which is preliminary data.</text>
</comment>
<comment type="similarity">
    <text evidence="1">Belongs to the Gfa family.</text>
</comment>
<dbReference type="Proteomes" id="UP001520878">
    <property type="component" value="Unassembled WGS sequence"/>
</dbReference>
<dbReference type="PANTHER" id="PTHR33337:SF40">
    <property type="entry name" value="CENP-V_GFA DOMAIN-CONTAINING PROTEIN-RELATED"/>
    <property type="match status" value="1"/>
</dbReference>
<reference evidence="6 7" key="1">
    <citation type="submission" date="2021-10" db="EMBL/GenBank/DDBJ databases">
        <title>Draft genome of Aestuariibacter halophilus JC2043.</title>
        <authorList>
            <person name="Emsley S.A."/>
            <person name="Pfannmuller K.M."/>
            <person name="Ushijima B."/>
            <person name="Saw J.H."/>
            <person name="Videau P."/>
        </authorList>
    </citation>
    <scope>NUCLEOTIDE SEQUENCE [LARGE SCALE GENOMIC DNA]</scope>
    <source>
        <strain evidence="6 7">JC2043</strain>
    </source>
</reference>
<proteinExistence type="inferred from homology"/>
<evidence type="ECO:0000256" key="2">
    <source>
        <dbReference type="ARBA" id="ARBA00022723"/>
    </source>
</evidence>
<feature type="domain" description="CENP-V/GFA" evidence="5">
    <location>
        <begin position="4"/>
        <end position="118"/>
    </location>
</feature>
<keyword evidence="7" id="KW-1185">Reference proteome</keyword>
<accession>A0ABS8GAH4</accession>
<dbReference type="Pfam" id="PF04828">
    <property type="entry name" value="GFA"/>
    <property type="match status" value="1"/>
</dbReference>